<name>A0A0H2S3Z9_9AGAM</name>
<gene>
    <name evidence="1" type="ORF">SCHPADRAFT_941835</name>
</gene>
<sequence>MVDERFQILVSPSAILAMSATDVVPLGENGRSMTVKRKKRGFLEHPSAPATLLAIISTTHSLDFVPWFAYPRAVSVKLDAINAKSVYFSGVNLCPISFSITPRAKACYLFFLGRSKKSRRDISESQLGVFRMSAWNRFHPVKRLAPLDRGP</sequence>
<organism evidence="1 2">
    <name type="scientific">Schizopora paradoxa</name>
    <dbReference type="NCBI Taxonomy" id="27342"/>
    <lineage>
        <taxon>Eukaryota</taxon>
        <taxon>Fungi</taxon>
        <taxon>Dikarya</taxon>
        <taxon>Basidiomycota</taxon>
        <taxon>Agaricomycotina</taxon>
        <taxon>Agaricomycetes</taxon>
        <taxon>Hymenochaetales</taxon>
        <taxon>Schizoporaceae</taxon>
        <taxon>Schizopora</taxon>
    </lineage>
</organism>
<accession>A0A0H2S3Z9</accession>
<proteinExistence type="predicted"/>
<dbReference type="EMBL" id="KQ085994">
    <property type="protein sequence ID" value="KLO11686.1"/>
    <property type="molecule type" value="Genomic_DNA"/>
</dbReference>
<dbReference type="Proteomes" id="UP000053477">
    <property type="component" value="Unassembled WGS sequence"/>
</dbReference>
<reference evidence="1 2" key="1">
    <citation type="submission" date="2015-04" db="EMBL/GenBank/DDBJ databases">
        <title>Complete genome sequence of Schizopora paradoxa KUC8140, a cosmopolitan wood degrader in East Asia.</title>
        <authorList>
            <consortium name="DOE Joint Genome Institute"/>
            <person name="Min B."/>
            <person name="Park H."/>
            <person name="Jang Y."/>
            <person name="Kim J.-J."/>
            <person name="Kim K.H."/>
            <person name="Pangilinan J."/>
            <person name="Lipzen A."/>
            <person name="Riley R."/>
            <person name="Grigoriev I.V."/>
            <person name="Spatafora J.W."/>
            <person name="Choi I.-G."/>
        </authorList>
    </citation>
    <scope>NUCLEOTIDE SEQUENCE [LARGE SCALE GENOMIC DNA]</scope>
    <source>
        <strain evidence="1 2">KUC8140</strain>
    </source>
</reference>
<keyword evidence="2" id="KW-1185">Reference proteome</keyword>
<dbReference type="InParanoid" id="A0A0H2S3Z9"/>
<evidence type="ECO:0000313" key="2">
    <source>
        <dbReference type="Proteomes" id="UP000053477"/>
    </source>
</evidence>
<evidence type="ECO:0000313" key="1">
    <source>
        <dbReference type="EMBL" id="KLO11686.1"/>
    </source>
</evidence>
<dbReference type="AlphaFoldDB" id="A0A0H2S3Z9"/>
<protein>
    <submittedName>
        <fullName evidence="1">Uncharacterized protein</fullName>
    </submittedName>
</protein>